<gene>
    <name evidence="4" type="ordered locus">Bcen_2374</name>
</gene>
<organism evidence="4">
    <name type="scientific">Burkholderia orbicola (strain AU 1054)</name>
    <dbReference type="NCBI Taxonomy" id="331271"/>
    <lineage>
        <taxon>Bacteria</taxon>
        <taxon>Pseudomonadati</taxon>
        <taxon>Pseudomonadota</taxon>
        <taxon>Betaproteobacteria</taxon>
        <taxon>Burkholderiales</taxon>
        <taxon>Burkholderiaceae</taxon>
        <taxon>Burkholderia</taxon>
        <taxon>Burkholderia cepacia complex</taxon>
        <taxon>Burkholderia orbicola</taxon>
    </lineage>
</organism>
<accession>A0A0H2XR26</accession>
<evidence type="ECO:0000256" key="2">
    <source>
        <dbReference type="SAM" id="SignalP"/>
    </source>
</evidence>
<evidence type="ECO:0000259" key="3">
    <source>
        <dbReference type="Pfam" id="PF13473"/>
    </source>
</evidence>
<evidence type="ECO:0000256" key="1">
    <source>
        <dbReference type="ARBA" id="ARBA00004418"/>
    </source>
</evidence>
<keyword evidence="2" id="KW-0732">Signal</keyword>
<sequence length="131" mass="14371" precursor="true">MRIDLSIDSLRYFKPFQTITHMTRFALGFALALLGASATSAFAADDVVNLTLKDHKFSPDGVTIPAGKKVKFVVKNLDATPAEFESDDFKAEKVVPAGKSVEILVGPLKAGTYEFHDEYHEAQSKTHLTVK</sequence>
<dbReference type="InterPro" id="IPR028096">
    <property type="entry name" value="EfeO_Cupredoxin"/>
</dbReference>
<dbReference type="Pfam" id="PF13473">
    <property type="entry name" value="Cupredoxin_1"/>
    <property type="match status" value="1"/>
</dbReference>
<dbReference type="EMBL" id="CP000378">
    <property type="protein sequence ID" value="ABF77274.1"/>
    <property type="molecule type" value="Genomic_DNA"/>
</dbReference>
<dbReference type="AlphaFoldDB" id="A0A0H2XR26"/>
<reference evidence="4" key="1">
    <citation type="submission" date="2006-05" db="EMBL/GenBank/DDBJ databases">
        <title>Complete sequence of chromosome 1 of Burkholderia cenocepacia AU 1054.</title>
        <authorList>
            <consortium name="US DOE Joint Genome Institute"/>
            <person name="Copeland A."/>
            <person name="Lucas S."/>
            <person name="Lapidus A."/>
            <person name="Barry K."/>
            <person name="Detter J.C."/>
            <person name="Glavina del Rio T."/>
            <person name="Hammon N."/>
            <person name="Israni S."/>
            <person name="Dalin E."/>
            <person name="Tice H."/>
            <person name="Pitluck S."/>
            <person name="Chain P."/>
            <person name="Malfatti S."/>
            <person name="Shin M."/>
            <person name="Vergez L."/>
            <person name="Schmutz J."/>
            <person name="Larimer F."/>
            <person name="Land M."/>
            <person name="Hauser L."/>
            <person name="Kyrpides N."/>
            <person name="Lykidis A."/>
            <person name="LiPuma J.J."/>
            <person name="Konstantinidis K."/>
            <person name="Tiedje J.M."/>
            <person name="Richardson P."/>
        </authorList>
    </citation>
    <scope>NUCLEOTIDE SEQUENCE [LARGE SCALE GENOMIC DNA]</scope>
    <source>
        <strain evidence="4">AU 1054</strain>
    </source>
</reference>
<feature type="signal peptide" evidence="2">
    <location>
        <begin position="1"/>
        <end position="43"/>
    </location>
</feature>
<dbReference type="InterPro" id="IPR008972">
    <property type="entry name" value="Cupredoxin"/>
</dbReference>
<feature type="chain" id="PRO_5002601600" description="EfeO-type cupredoxin-like domain-containing protein" evidence="2">
    <location>
        <begin position="44"/>
        <end position="131"/>
    </location>
</feature>
<proteinExistence type="predicted"/>
<dbReference type="SUPFAM" id="SSF49503">
    <property type="entry name" value="Cupredoxins"/>
    <property type="match status" value="1"/>
</dbReference>
<dbReference type="Gene3D" id="2.60.40.420">
    <property type="entry name" value="Cupredoxins - blue copper proteins"/>
    <property type="match status" value="1"/>
</dbReference>
<protein>
    <recommendedName>
        <fullName evidence="3">EfeO-type cupredoxin-like domain-containing protein</fullName>
    </recommendedName>
</protein>
<evidence type="ECO:0000313" key="4">
    <source>
        <dbReference type="EMBL" id="ABF77274.1"/>
    </source>
</evidence>
<dbReference type="HOGENOM" id="CLU_157112_0_0_4"/>
<dbReference type="GO" id="GO:0042597">
    <property type="term" value="C:periplasmic space"/>
    <property type="evidence" value="ECO:0007669"/>
    <property type="project" value="UniProtKB-SubCell"/>
</dbReference>
<comment type="subcellular location">
    <subcellularLocation>
        <location evidence="1">Periplasm</location>
    </subcellularLocation>
</comment>
<feature type="domain" description="EfeO-type cupredoxin-like" evidence="3">
    <location>
        <begin position="29"/>
        <end position="130"/>
    </location>
</feature>
<name>A0A0H2XR26_BURO1</name>